<accession>A0ABW3EDS9</accession>
<evidence type="ECO:0000256" key="1">
    <source>
        <dbReference type="ARBA" id="ARBA00008061"/>
    </source>
</evidence>
<comment type="similarity">
    <text evidence="1">Belongs to the glycosyl hydrolase 13 family.</text>
</comment>
<evidence type="ECO:0000259" key="4">
    <source>
        <dbReference type="SMART" id="SM00642"/>
    </source>
</evidence>
<dbReference type="Pfam" id="PF23915">
    <property type="entry name" value="SusG_C"/>
    <property type="match status" value="1"/>
</dbReference>
<dbReference type="RefSeq" id="WP_137636795.1">
    <property type="nucleotide sequence ID" value="NZ_BJDN01000003.1"/>
</dbReference>
<dbReference type="SUPFAM" id="SSF51011">
    <property type="entry name" value="Glycosyl hydrolase domain"/>
    <property type="match status" value="1"/>
</dbReference>
<evidence type="ECO:0000256" key="3">
    <source>
        <dbReference type="ARBA" id="ARBA00023295"/>
    </source>
</evidence>
<keyword evidence="2" id="KW-0378">Hydrolase</keyword>
<keyword evidence="3" id="KW-0326">Glycosidase</keyword>
<comment type="caution">
    <text evidence="5">The sequence shown here is derived from an EMBL/GenBank/DDBJ whole genome shotgun (WGS) entry which is preliminary data.</text>
</comment>
<dbReference type="Gene3D" id="2.60.40.1180">
    <property type="entry name" value="Golgi alpha-mannosidase II"/>
    <property type="match status" value="1"/>
</dbReference>
<dbReference type="PANTHER" id="PTHR10357:SF179">
    <property type="entry name" value="NEUTRAL AND BASIC AMINO ACID TRANSPORT PROTEIN RBAT"/>
    <property type="match status" value="1"/>
</dbReference>
<protein>
    <submittedName>
        <fullName evidence="5">Alpha-glucosidase</fullName>
    </submittedName>
</protein>
<dbReference type="Gene3D" id="3.90.400.10">
    <property type="entry name" value="Oligo-1,6-glucosidase, Domain 2"/>
    <property type="match status" value="1"/>
</dbReference>
<sequence length="559" mass="63348">MVNTKWWKNEVVYQVYPRSFQDTNNDGIGDLNGITQHLDYLKQLGVTMLWISPVYRSPMVDMGYDIADYQAIDPQFGTMADFDHLLAEAKKRGLKIIMDLVVNHTSDQHMWFKQALADPQSKYRDYYIFKTPANGQVPNNWRSIFGGSTWTEVPGEPGTYYFHTFAPQQPDLNWENPQLRKAIYQMINWWLDKGISGFRVDAITHLKKDLDWASIEPDGKDGLAAVVKKGQNRPGLAKFLLELKAQTFDRYDALTVGEAYGVAAADLPKFIGPNGYFSMMFDFSYLNIEMKNVDEWYRGRSNWTVKELKTTIFNSQQATKAAGGWSANVLESHDQQRTLSKLVPNPKFQTPTAAKALATMYYFLPGVPFIYQGQELGMKNFRRQRIDQFKDISSLNNYQTGIKEGLSATEALAIVNFKSRDNARTPMQWTDATYGGFSTTTPWLEMGNDRAGINVAAEEQDPASVLNYYRQMVALRFQAPYQAVIVDGAFEQVTSPDNVIAYRRRQAEQELVIAVNLGETAATVTLPKDYQVVLSNVAVTVTNQQVELPPYAAVILTTK</sequence>
<dbReference type="EMBL" id="JBHTIO010000055">
    <property type="protein sequence ID" value="MFD0898474.1"/>
    <property type="molecule type" value="Genomic_DNA"/>
</dbReference>
<dbReference type="InterPro" id="IPR013780">
    <property type="entry name" value="Glyco_hydro_b"/>
</dbReference>
<dbReference type="SMART" id="SM00642">
    <property type="entry name" value="Aamy"/>
    <property type="match status" value="1"/>
</dbReference>
<dbReference type="Proteomes" id="UP001597104">
    <property type="component" value="Unassembled WGS sequence"/>
</dbReference>
<organism evidence="5 6">
    <name type="scientific">Loigolactobacillus binensis</name>
    <dbReference type="NCBI Taxonomy" id="2559922"/>
    <lineage>
        <taxon>Bacteria</taxon>
        <taxon>Bacillati</taxon>
        <taxon>Bacillota</taxon>
        <taxon>Bacilli</taxon>
        <taxon>Lactobacillales</taxon>
        <taxon>Lactobacillaceae</taxon>
        <taxon>Loigolactobacillus</taxon>
    </lineage>
</organism>
<keyword evidence="6" id="KW-1185">Reference proteome</keyword>
<evidence type="ECO:0000313" key="6">
    <source>
        <dbReference type="Proteomes" id="UP001597104"/>
    </source>
</evidence>
<dbReference type="InterPro" id="IPR045857">
    <property type="entry name" value="O16G_dom_2"/>
</dbReference>
<dbReference type="Pfam" id="PF00128">
    <property type="entry name" value="Alpha-amylase"/>
    <property type="match status" value="1"/>
</dbReference>
<evidence type="ECO:0000313" key="5">
    <source>
        <dbReference type="EMBL" id="MFD0898474.1"/>
    </source>
</evidence>
<dbReference type="PANTHER" id="PTHR10357">
    <property type="entry name" value="ALPHA-AMYLASE FAMILY MEMBER"/>
    <property type="match status" value="1"/>
</dbReference>
<feature type="domain" description="Glycosyl hydrolase family 13 catalytic" evidence="4">
    <location>
        <begin position="14"/>
        <end position="424"/>
    </location>
</feature>
<dbReference type="InterPro" id="IPR006047">
    <property type="entry name" value="GH13_cat_dom"/>
</dbReference>
<proteinExistence type="inferred from homology"/>
<dbReference type="Gene3D" id="3.20.20.80">
    <property type="entry name" value="Glycosidases"/>
    <property type="match status" value="1"/>
</dbReference>
<dbReference type="InterPro" id="IPR056300">
    <property type="entry name" value="SusG-like_C"/>
</dbReference>
<dbReference type="SUPFAM" id="SSF51445">
    <property type="entry name" value="(Trans)glycosidases"/>
    <property type="match status" value="1"/>
</dbReference>
<gene>
    <name evidence="5" type="ORF">ACFQZ7_12195</name>
</gene>
<evidence type="ECO:0000256" key="2">
    <source>
        <dbReference type="ARBA" id="ARBA00022801"/>
    </source>
</evidence>
<name>A0ABW3EDS9_9LACO</name>
<reference evidence="6" key="1">
    <citation type="journal article" date="2019" name="Int. J. Syst. Evol. Microbiol.">
        <title>The Global Catalogue of Microorganisms (GCM) 10K type strain sequencing project: providing services to taxonomists for standard genome sequencing and annotation.</title>
        <authorList>
            <consortium name="The Broad Institute Genomics Platform"/>
            <consortium name="The Broad Institute Genome Sequencing Center for Infectious Disease"/>
            <person name="Wu L."/>
            <person name="Ma J."/>
        </authorList>
    </citation>
    <scope>NUCLEOTIDE SEQUENCE [LARGE SCALE GENOMIC DNA]</scope>
    <source>
        <strain evidence="6">CCM 8925</strain>
    </source>
</reference>
<dbReference type="CDD" id="cd11333">
    <property type="entry name" value="AmyAc_SI_OligoGlu_DGase"/>
    <property type="match status" value="1"/>
</dbReference>
<dbReference type="InterPro" id="IPR017853">
    <property type="entry name" value="GH"/>
</dbReference>